<dbReference type="EMBL" id="CM035406">
    <property type="protein sequence ID" value="KAH7445304.1"/>
    <property type="molecule type" value="Genomic_DNA"/>
</dbReference>
<keyword evidence="6 9" id="KW-0371">Homeobox</keyword>
<dbReference type="OMA" id="DDQMVHN"/>
<gene>
    <name evidence="15" type="ORF">KP509_01G001800</name>
</gene>
<dbReference type="SMART" id="SM00234">
    <property type="entry name" value="START"/>
    <property type="match status" value="1"/>
</dbReference>
<keyword evidence="3" id="KW-0805">Transcription regulation</keyword>
<feature type="region of interest" description="Disordered" evidence="12">
    <location>
        <begin position="1"/>
        <end position="57"/>
    </location>
</feature>
<dbReference type="CDD" id="cd00086">
    <property type="entry name" value="homeodomain"/>
    <property type="match status" value="1"/>
</dbReference>
<feature type="domain" description="START" evidence="14">
    <location>
        <begin position="239"/>
        <end position="472"/>
    </location>
</feature>
<dbReference type="GO" id="GO:0000981">
    <property type="term" value="F:DNA-binding transcription factor activity, RNA polymerase II-specific"/>
    <property type="evidence" value="ECO:0007669"/>
    <property type="project" value="InterPro"/>
</dbReference>
<dbReference type="GO" id="GO:0008289">
    <property type="term" value="F:lipid binding"/>
    <property type="evidence" value="ECO:0007669"/>
    <property type="project" value="InterPro"/>
</dbReference>
<keyword evidence="8 9" id="KW-0539">Nucleus</keyword>
<evidence type="ECO:0000259" key="14">
    <source>
        <dbReference type="PROSITE" id="PS50848"/>
    </source>
</evidence>
<comment type="caution">
    <text evidence="15">The sequence shown here is derived from an EMBL/GenBank/DDBJ whole genome shotgun (WGS) entry which is preliminary data.</text>
</comment>
<dbReference type="Pfam" id="PF00046">
    <property type="entry name" value="Homeodomain"/>
    <property type="match status" value="1"/>
</dbReference>
<feature type="DNA-binding region" description="Homeobox" evidence="9">
    <location>
        <begin position="54"/>
        <end position="113"/>
    </location>
</feature>
<accession>A0A8T2VI38</accession>
<evidence type="ECO:0000256" key="2">
    <source>
        <dbReference type="ARBA" id="ARBA00006789"/>
    </source>
</evidence>
<proteinExistence type="inferred from homology"/>
<dbReference type="Proteomes" id="UP000825935">
    <property type="component" value="Chromosome 1"/>
</dbReference>
<organism evidence="15 16">
    <name type="scientific">Ceratopteris richardii</name>
    <name type="common">Triangle waterfern</name>
    <dbReference type="NCBI Taxonomy" id="49495"/>
    <lineage>
        <taxon>Eukaryota</taxon>
        <taxon>Viridiplantae</taxon>
        <taxon>Streptophyta</taxon>
        <taxon>Embryophyta</taxon>
        <taxon>Tracheophyta</taxon>
        <taxon>Polypodiopsida</taxon>
        <taxon>Polypodiidae</taxon>
        <taxon>Polypodiales</taxon>
        <taxon>Pteridineae</taxon>
        <taxon>Pteridaceae</taxon>
        <taxon>Parkerioideae</taxon>
        <taxon>Ceratopteris</taxon>
    </lineage>
</organism>
<dbReference type="Pfam" id="PF25797">
    <property type="entry name" value="PDF2_C"/>
    <property type="match status" value="1"/>
</dbReference>
<feature type="domain" description="Homeobox" evidence="13">
    <location>
        <begin position="52"/>
        <end position="112"/>
    </location>
</feature>
<dbReference type="InterPro" id="IPR002913">
    <property type="entry name" value="START_lipid-bd_dom"/>
</dbReference>
<dbReference type="Gene3D" id="3.30.530.20">
    <property type="match status" value="1"/>
</dbReference>
<evidence type="ECO:0000256" key="8">
    <source>
        <dbReference type="ARBA" id="ARBA00023242"/>
    </source>
</evidence>
<evidence type="ECO:0000256" key="10">
    <source>
        <dbReference type="RuleBase" id="RU000682"/>
    </source>
</evidence>
<dbReference type="InterPro" id="IPR042160">
    <property type="entry name" value="HD-Zip_IV"/>
</dbReference>
<evidence type="ECO:0000313" key="15">
    <source>
        <dbReference type="EMBL" id="KAH7445303.1"/>
    </source>
</evidence>
<dbReference type="InterPro" id="IPR017970">
    <property type="entry name" value="Homeobox_CS"/>
</dbReference>
<keyword evidence="16" id="KW-1185">Reference proteome</keyword>
<feature type="coiled-coil region" evidence="11">
    <location>
        <begin position="111"/>
        <end position="180"/>
    </location>
</feature>
<dbReference type="PROSITE" id="PS50848">
    <property type="entry name" value="START"/>
    <property type="match status" value="1"/>
</dbReference>
<dbReference type="Pfam" id="PF01852">
    <property type="entry name" value="START"/>
    <property type="match status" value="1"/>
</dbReference>
<dbReference type="InterPro" id="IPR001356">
    <property type="entry name" value="HD"/>
</dbReference>
<feature type="compositionally biased region" description="Basic and acidic residues" evidence="12">
    <location>
        <begin position="19"/>
        <end position="32"/>
    </location>
</feature>
<keyword evidence="7" id="KW-0804">Transcription</keyword>
<evidence type="ECO:0000313" key="16">
    <source>
        <dbReference type="Proteomes" id="UP000825935"/>
    </source>
</evidence>
<dbReference type="InterPro" id="IPR009057">
    <property type="entry name" value="Homeodomain-like_sf"/>
</dbReference>
<dbReference type="AlphaFoldDB" id="A0A8T2VI38"/>
<dbReference type="EMBL" id="CM035406">
    <property type="protein sequence ID" value="KAH7445303.1"/>
    <property type="molecule type" value="Genomic_DNA"/>
</dbReference>
<keyword evidence="4 11" id="KW-0175">Coiled coil</keyword>
<evidence type="ECO:0000256" key="6">
    <source>
        <dbReference type="ARBA" id="ARBA00023155"/>
    </source>
</evidence>
<dbReference type="InterPro" id="IPR023393">
    <property type="entry name" value="START-like_dom_sf"/>
</dbReference>
<reference evidence="15" key="1">
    <citation type="submission" date="2021-08" db="EMBL/GenBank/DDBJ databases">
        <title>WGS assembly of Ceratopteris richardii.</title>
        <authorList>
            <person name="Marchant D.B."/>
            <person name="Chen G."/>
            <person name="Jenkins J."/>
            <person name="Shu S."/>
            <person name="Leebens-Mack J."/>
            <person name="Grimwood J."/>
            <person name="Schmutz J."/>
            <person name="Soltis P."/>
            <person name="Soltis D."/>
            <person name="Chen Z.-H."/>
        </authorList>
    </citation>
    <scope>NUCLEOTIDE SEQUENCE</scope>
    <source>
        <strain evidence="15">Whitten #5841</strain>
        <tissue evidence="15">Leaf</tissue>
    </source>
</reference>
<dbReference type="SUPFAM" id="SSF46689">
    <property type="entry name" value="Homeodomain-like"/>
    <property type="match status" value="1"/>
</dbReference>
<evidence type="ECO:0000256" key="11">
    <source>
        <dbReference type="SAM" id="Coils"/>
    </source>
</evidence>
<dbReference type="GO" id="GO:0003677">
    <property type="term" value="F:DNA binding"/>
    <property type="evidence" value="ECO:0007669"/>
    <property type="project" value="UniProtKB-UniRule"/>
</dbReference>
<dbReference type="PROSITE" id="PS00027">
    <property type="entry name" value="HOMEOBOX_1"/>
    <property type="match status" value="1"/>
</dbReference>
<dbReference type="SMART" id="SM00389">
    <property type="entry name" value="HOX"/>
    <property type="match status" value="1"/>
</dbReference>
<evidence type="ECO:0000256" key="5">
    <source>
        <dbReference type="ARBA" id="ARBA00023125"/>
    </source>
</evidence>
<dbReference type="PANTHER" id="PTHR45654">
    <property type="entry name" value="HOMEOBOX-LEUCINE ZIPPER PROTEIN MERISTEM L1"/>
    <property type="match status" value="1"/>
</dbReference>
<dbReference type="PANTHER" id="PTHR45654:SF77">
    <property type="entry name" value="HOMEOBOX-LEUCINE ZIPPER PROTEIN MERISTEM L1"/>
    <property type="match status" value="1"/>
</dbReference>
<dbReference type="FunFam" id="1.10.10.60:FF:000229">
    <property type="entry name" value="Homeobox-leucine zipper protein HDG1"/>
    <property type="match status" value="1"/>
</dbReference>
<dbReference type="SUPFAM" id="SSF55961">
    <property type="entry name" value="Bet v1-like"/>
    <property type="match status" value="2"/>
</dbReference>
<name>A0A8T2VI38_CERRI</name>
<evidence type="ECO:0000259" key="13">
    <source>
        <dbReference type="PROSITE" id="PS50071"/>
    </source>
</evidence>
<protein>
    <submittedName>
        <fullName evidence="15">Uncharacterized protein</fullName>
    </submittedName>
</protein>
<dbReference type="GO" id="GO:0005634">
    <property type="term" value="C:nucleus"/>
    <property type="evidence" value="ECO:0007669"/>
    <property type="project" value="UniProtKB-SubCell"/>
</dbReference>
<evidence type="ECO:0000256" key="4">
    <source>
        <dbReference type="ARBA" id="ARBA00023054"/>
    </source>
</evidence>
<evidence type="ECO:0000256" key="1">
    <source>
        <dbReference type="ARBA" id="ARBA00004123"/>
    </source>
</evidence>
<evidence type="ECO:0000256" key="9">
    <source>
        <dbReference type="PROSITE-ProRule" id="PRU00108"/>
    </source>
</evidence>
<keyword evidence="5 9" id="KW-0238">DNA-binding</keyword>
<dbReference type="InterPro" id="IPR057993">
    <property type="entry name" value="HD-Zip_IV_C"/>
</dbReference>
<comment type="similarity">
    <text evidence="2">Belongs to the HD-ZIP homeobox family. Class IV subfamily.</text>
</comment>
<dbReference type="PROSITE" id="PS50071">
    <property type="entry name" value="HOMEOBOX_2"/>
    <property type="match status" value="1"/>
</dbReference>
<evidence type="ECO:0000256" key="7">
    <source>
        <dbReference type="ARBA" id="ARBA00023163"/>
    </source>
</evidence>
<evidence type="ECO:0000256" key="3">
    <source>
        <dbReference type="ARBA" id="ARBA00023015"/>
    </source>
</evidence>
<sequence length="738" mass="80701">MQPSCSHRRLLETMVDTEYGAKGKENDSDSKSSSENMEGASGEDPEVAADPRPAKKRYHRHTLHQIQEMERVFKECPHPDEKQRQLLSKELNLSTRQIKFWFQNKRTQMKAHHERQDNSVLRKENEKLKAENFALREAVRTVSCPNCGGPANLAEMSFEEQQLRIENVRLREEIERITAMAAKYIGGGRSAQLPPLSAASPTGSVGALDTSIQIPHSTMGGGVTEPTVADIAAHPFGLTEAEKPLVVELAVASMEELLQVAQAGEPLWIAGGGATQIMDQEVYLQRFPRGIGPTPPGLTSETSRHTGLVIMNFTSLVESFMDPNRWADLFSSIVSRVKIVEVLSTGVAGTYDGAIQLMYAEFQVPTPLVPTRENYFLRYSKRVDNLWVVVDVSIDSLRGNPPPALLRCRRRPSGCVIAEMPSGYSKVTWVEHVEADTKSVHKLYQSYVDSGMAFGAKRWLCTLQRQCERIASVLANNIPSRDLSVIPNPEGRRSMLKLAERMTNNFCGGVSASTAQTWVTLAGSGADDVRVVIRRSVDDPGRPPGVVLSAATSLRLPVPTSKIFQFLRDERYRTEWDILSNTGAVEEMFYVANGPDPGNCVSLLRVNTANSNQSNMLILQECCTDESCSLVVYAPVDIAAMSAVLNGGDPDTVMLLPSGFAILPDGPQDCNSTLTNPILTKGSAPSAVSPQGSSLLTVAFQILLDHVPRLSLGSVATVNKLISNTVIRIKSALLCNGA</sequence>
<evidence type="ECO:0000256" key="12">
    <source>
        <dbReference type="SAM" id="MobiDB-lite"/>
    </source>
</evidence>
<dbReference type="Gene3D" id="1.10.10.60">
    <property type="entry name" value="Homeodomain-like"/>
    <property type="match status" value="1"/>
</dbReference>
<dbReference type="OrthoDB" id="6159439at2759"/>
<comment type="subcellular location">
    <subcellularLocation>
        <location evidence="1 9 10">Nucleus</location>
    </subcellularLocation>
</comment>
<dbReference type="CDD" id="cd08875">
    <property type="entry name" value="START_ArGLABRA2_like"/>
    <property type="match status" value="1"/>
</dbReference>